<proteinExistence type="predicted"/>
<reference evidence="3 4" key="1">
    <citation type="submission" date="2018-01" db="EMBL/GenBank/DDBJ databases">
        <title>Draft genome sequence of Sphaerisporangium sp. 7K107.</title>
        <authorList>
            <person name="Sahin N."/>
            <person name="Saygin H."/>
            <person name="Ay H."/>
        </authorList>
    </citation>
    <scope>NUCLEOTIDE SEQUENCE [LARGE SCALE GENOMIC DNA]</scope>
    <source>
        <strain evidence="3 4">7K107</strain>
    </source>
</reference>
<dbReference type="Proteomes" id="UP000248544">
    <property type="component" value="Unassembled WGS sequence"/>
</dbReference>
<feature type="domain" description="Alpha/beta hydrolase" evidence="2">
    <location>
        <begin position="18"/>
        <end position="71"/>
    </location>
</feature>
<protein>
    <recommendedName>
        <fullName evidence="2">Alpha/beta hydrolase domain-containing protein</fullName>
    </recommendedName>
</protein>
<dbReference type="EMBL" id="POUA01000134">
    <property type="protein sequence ID" value="PZG43674.1"/>
    <property type="molecule type" value="Genomic_DNA"/>
</dbReference>
<keyword evidence="4" id="KW-1185">Reference proteome</keyword>
<comment type="caution">
    <text evidence="3">The sequence shown here is derived from an EMBL/GenBank/DDBJ whole genome shotgun (WGS) entry which is preliminary data.</text>
</comment>
<evidence type="ECO:0000259" key="2">
    <source>
        <dbReference type="Pfam" id="PF20091"/>
    </source>
</evidence>
<evidence type="ECO:0000256" key="1">
    <source>
        <dbReference type="SAM" id="MobiDB-lite"/>
    </source>
</evidence>
<evidence type="ECO:0000313" key="4">
    <source>
        <dbReference type="Proteomes" id="UP000248544"/>
    </source>
</evidence>
<name>A0A2W2HYL9_9ACTN</name>
<accession>A0A2W2HYL9</accession>
<dbReference type="RefSeq" id="WP_111168639.1">
    <property type="nucleotide sequence ID" value="NZ_POUA01000134.1"/>
</dbReference>
<sequence>MDGGADRRADRDQPQRRPYERLFGQTVPFTADTLARLYPGGADDYPAVFGAATDTAIAEGFMLAADGEEIKALAAAAYHPAG</sequence>
<organism evidence="3 4">
    <name type="scientific">Spongiactinospora gelatinilytica</name>
    <dbReference type="NCBI Taxonomy" id="2666298"/>
    <lineage>
        <taxon>Bacteria</taxon>
        <taxon>Bacillati</taxon>
        <taxon>Actinomycetota</taxon>
        <taxon>Actinomycetes</taxon>
        <taxon>Streptosporangiales</taxon>
        <taxon>Streptosporangiaceae</taxon>
        <taxon>Spongiactinospora</taxon>
    </lineage>
</organism>
<dbReference type="InterPro" id="IPR045394">
    <property type="entry name" value="Abhydrolase_dom"/>
</dbReference>
<feature type="region of interest" description="Disordered" evidence="1">
    <location>
        <begin position="1"/>
        <end position="20"/>
    </location>
</feature>
<evidence type="ECO:0000313" key="3">
    <source>
        <dbReference type="EMBL" id="PZG43674.1"/>
    </source>
</evidence>
<gene>
    <name evidence="3" type="ORF">C1I98_18125</name>
</gene>
<dbReference type="Pfam" id="PF20091">
    <property type="entry name" value="Abhydrolase_10"/>
    <property type="match status" value="1"/>
</dbReference>
<dbReference type="AlphaFoldDB" id="A0A2W2HYL9"/>